<proteinExistence type="predicted"/>
<protein>
    <submittedName>
        <fullName evidence="1">Uncharacterized protein</fullName>
    </submittedName>
</protein>
<dbReference type="AlphaFoldDB" id="A0A2P2PBE7"/>
<sequence length="16" mass="1793">MIICLSYHKQNGDAIS</sequence>
<organism evidence="1">
    <name type="scientific">Rhizophora mucronata</name>
    <name type="common">Asiatic mangrove</name>
    <dbReference type="NCBI Taxonomy" id="61149"/>
    <lineage>
        <taxon>Eukaryota</taxon>
        <taxon>Viridiplantae</taxon>
        <taxon>Streptophyta</taxon>
        <taxon>Embryophyta</taxon>
        <taxon>Tracheophyta</taxon>
        <taxon>Spermatophyta</taxon>
        <taxon>Magnoliopsida</taxon>
        <taxon>eudicotyledons</taxon>
        <taxon>Gunneridae</taxon>
        <taxon>Pentapetalae</taxon>
        <taxon>rosids</taxon>
        <taxon>fabids</taxon>
        <taxon>Malpighiales</taxon>
        <taxon>Rhizophoraceae</taxon>
        <taxon>Rhizophora</taxon>
    </lineage>
</organism>
<dbReference type="EMBL" id="GGEC01071525">
    <property type="protein sequence ID" value="MBX52009.1"/>
    <property type="molecule type" value="Transcribed_RNA"/>
</dbReference>
<name>A0A2P2PBE7_RHIMU</name>
<reference evidence="1" key="1">
    <citation type="submission" date="2018-02" db="EMBL/GenBank/DDBJ databases">
        <title>Rhizophora mucronata_Transcriptome.</title>
        <authorList>
            <person name="Meera S.P."/>
            <person name="Sreeshan A."/>
            <person name="Augustine A."/>
        </authorList>
    </citation>
    <scope>NUCLEOTIDE SEQUENCE</scope>
    <source>
        <tissue evidence="1">Leaf</tissue>
    </source>
</reference>
<accession>A0A2P2PBE7</accession>
<evidence type="ECO:0000313" key="1">
    <source>
        <dbReference type="EMBL" id="MBX52009.1"/>
    </source>
</evidence>